<keyword evidence="4" id="KW-0413">Isomerase</keyword>
<dbReference type="InterPro" id="IPR046357">
    <property type="entry name" value="PPIase_dom_sf"/>
</dbReference>
<proteinExistence type="predicted"/>
<evidence type="ECO:0000259" key="3">
    <source>
        <dbReference type="Pfam" id="PF13145"/>
    </source>
</evidence>
<dbReference type="EMBL" id="JAOQJQ010000004">
    <property type="protein sequence ID" value="MCU6762935.1"/>
    <property type="molecule type" value="Genomic_DNA"/>
</dbReference>
<dbReference type="Gene3D" id="3.10.50.40">
    <property type="match status" value="1"/>
</dbReference>
<sequence length="341" mass="38568">MKIKRIAALMMAGALTAASLTGCGSIDPQAAAVTVDGTEVSMGFANFVARYQQALYDQYYIPYIGEDAWQQESSADSGKTRQEAQKSTIMEMLENWCLLDANKETYKVSVSEDEKAEIKKAAELFMDDNSKAAVEQVGAKQEYVEQMLYYYLLESKMKTAIQDTADVTVTEKEAAQRTFSYLSFDVKGYRDSDQNYVEYSEDESKQQLKKAEEIAEKAKQDFDAAAKDNDLEASTYSYGADDESMDDAVIEEADSLKEGEVSDLIQGEDKYYVLRLDSEHDKEATAAKKEELLAQKKTEFYNEMLESFRNDVKIEVNKAQWKKVAFKELFNVVSDETETQE</sequence>
<gene>
    <name evidence="4" type="ORF">OCV88_11390</name>
</gene>
<reference evidence="4 5" key="1">
    <citation type="journal article" date="2021" name="ISME Commun">
        <title>Automated analysis of genomic sequences facilitates high-throughput and comprehensive description of bacteria.</title>
        <authorList>
            <person name="Hitch T.C.A."/>
        </authorList>
    </citation>
    <scope>NUCLEOTIDE SEQUENCE [LARGE SCALE GENOMIC DNA]</scope>
    <source>
        <strain evidence="4 5">Sanger_109</strain>
    </source>
</reference>
<evidence type="ECO:0000256" key="2">
    <source>
        <dbReference type="SAM" id="SignalP"/>
    </source>
</evidence>
<dbReference type="PROSITE" id="PS51257">
    <property type="entry name" value="PROKAR_LIPOPROTEIN"/>
    <property type="match status" value="1"/>
</dbReference>
<organism evidence="4 5">
    <name type="scientific">Brotonthovivens ammoniilytica</name>
    <dbReference type="NCBI Taxonomy" id="2981725"/>
    <lineage>
        <taxon>Bacteria</taxon>
        <taxon>Bacillati</taxon>
        <taxon>Bacillota</taxon>
        <taxon>Clostridia</taxon>
        <taxon>Lachnospirales</taxon>
        <taxon>Lachnospiraceae</taxon>
        <taxon>Brotonthovivens</taxon>
    </lineage>
</organism>
<dbReference type="GO" id="GO:0016853">
    <property type="term" value="F:isomerase activity"/>
    <property type="evidence" value="ECO:0007669"/>
    <property type="project" value="UniProtKB-KW"/>
</dbReference>
<keyword evidence="1" id="KW-0175">Coiled coil</keyword>
<feature type="coiled-coil region" evidence="1">
    <location>
        <begin position="201"/>
        <end position="228"/>
    </location>
</feature>
<dbReference type="RefSeq" id="WP_158425591.1">
    <property type="nucleotide sequence ID" value="NZ_JAOQJQ010000004.1"/>
</dbReference>
<dbReference type="InterPro" id="IPR000297">
    <property type="entry name" value="PPIase_PpiC"/>
</dbReference>
<protein>
    <submittedName>
        <fullName evidence="4">Peptidyl-prolyl cis-trans isomerase</fullName>
    </submittedName>
</protein>
<dbReference type="SUPFAM" id="SSF54534">
    <property type="entry name" value="FKBP-like"/>
    <property type="match status" value="1"/>
</dbReference>
<evidence type="ECO:0000313" key="4">
    <source>
        <dbReference type="EMBL" id="MCU6762935.1"/>
    </source>
</evidence>
<feature type="signal peptide" evidence="2">
    <location>
        <begin position="1"/>
        <end position="17"/>
    </location>
</feature>
<evidence type="ECO:0000256" key="1">
    <source>
        <dbReference type="SAM" id="Coils"/>
    </source>
</evidence>
<feature type="chain" id="PRO_5045446681" evidence="2">
    <location>
        <begin position="18"/>
        <end position="341"/>
    </location>
</feature>
<dbReference type="Pfam" id="PF13145">
    <property type="entry name" value="Rotamase_2"/>
    <property type="match status" value="1"/>
</dbReference>
<evidence type="ECO:0000313" key="5">
    <source>
        <dbReference type="Proteomes" id="UP001652442"/>
    </source>
</evidence>
<name>A0ABT2TL52_9FIRM</name>
<dbReference type="Proteomes" id="UP001652442">
    <property type="component" value="Unassembled WGS sequence"/>
</dbReference>
<comment type="caution">
    <text evidence="4">The sequence shown here is derived from an EMBL/GenBank/DDBJ whole genome shotgun (WGS) entry which is preliminary data.</text>
</comment>
<keyword evidence="5" id="KW-1185">Reference proteome</keyword>
<feature type="domain" description="PpiC" evidence="3">
    <location>
        <begin position="195"/>
        <end position="280"/>
    </location>
</feature>
<keyword evidence="2" id="KW-0732">Signal</keyword>
<accession>A0ABT2TL52</accession>